<dbReference type="Gene3D" id="3.30.450.20">
    <property type="entry name" value="PAS domain"/>
    <property type="match status" value="1"/>
</dbReference>
<dbReference type="InterPro" id="IPR035965">
    <property type="entry name" value="PAS-like_dom_sf"/>
</dbReference>
<keyword evidence="1" id="KW-0812">Transmembrane</keyword>
<sequence>MSPALVFAVIVAASAFAAAATAVLTLILFEDWRRVRQQASDPGPHPKPHVFLFEDRELVDTNSSACSLLCSLPAGPSDWLRLMAYLAPRFADLAPALENGAGAGGLTLRAKDGGTLEITGGKSLLLRLAYIPGGAQDEPAPDVSCRRAQQEELDCLRETLDALPLPIWRTSADGTVLWVNRAYVAVAATSAGCSEDELAWPLPNLLDRAPPARSEEPRRLRLAGSPSHWLQIETVALPRADLHVALPADALVQAETTREEMMQTLAKTFAGLPIGLAVFDCKRQLVLFNPALADLTDLRPEFLMTRPQFHAFFDRLRDQRMIPEPRNYHTWRQEIADIESAAASGHYEDTWNLPSGVTYRVTAHPHPDGALALWFADVSADISLTRRFRAELQTCQEVFDQLETAIAVFSAAGVMTLSNSAFSGLWGFDATLAVAPVDVADMIALWQAQTDPSPVWEALLRHLSDLDARETWSGTVRTLVGTSILVSATPLGGGATMLSFDTNAATATKPAARSRMLPLPAL</sequence>
<dbReference type="RefSeq" id="WP_263732921.1">
    <property type="nucleotide sequence ID" value="NZ_JAOWKY010000001.1"/>
</dbReference>
<dbReference type="InterPro" id="IPR000014">
    <property type="entry name" value="PAS"/>
</dbReference>
<evidence type="ECO:0000313" key="4">
    <source>
        <dbReference type="Proteomes" id="UP001652542"/>
    </source>
</evidence>
<evidence type="ECO:0000259" key="2">
    <source>
        <dbReference type="SMART" id="SM00091"/>
    </source>
</evidence>
<protein>
    <submittedName>
        <fullName evidence="3">PAS-domain containing protein</fullName>
    </submittedName>
</protein>
<accession>A0ABT2Z834</accession>
<keyword evidence="1" id="KW-0472">Membrane</keyword>
<dbReference type="SUPFAM" id="SSF55785">
    <property type="entry name" value="PYP-like sensor domain (PAS domain)"/>
    <property type="match status" value="2"/>
</dbReference>
<dbReference type="EMBL" id="JAOWKY010000001">
    <property type="protein sequence ID" value="MCV2867258.1"/>
    <property type="molecule type" value="Genomic_DNA"/>
</dbReference>
<evidence type="ECO:0000313" key="3">
    <source>
        <dbReference type="EMBL" id="MCV2867258.1"/>
    </source>
</evidence>
<organism evidence="3 4">
    <name type="scientific">Albidovulum marisflavi</name>
    <dbReference type="NCBI Taxonomy" id="2984159"/>
    <lineage>
        <taxon>Bacteria</taxon>
        <taxon>Pseudomonadati</taxon>
        <taxon>Pseudomonadota</taxon>
        <taxon>Alphaproteobacteria</taxon>
        <taxon>Rhodobacterales</taxon>
        <taxon>Paracoccaceae</taxon>
        <taxon>Albidovulum</taxon>
    </lineage>
</organism>
<evidence type="ECO:0000256" key="1">
    <source>
        <dbReference type="SAM" id="Phobius"/>
    </source>
</evidence>
<name>A0ABT2Z834_9RHOB</name>
<feature type="domain" description="PAS" evidence="2">
    <location>
        <begin position="393"/>
        <end position="460"/>
    </location>
</feature>
<dbReference type="SMART" id="SM00091">
    <property type="entry name" value="PAS"/>
    <property type="match status" value="3"/>
</dbReference>
<proteinExistence type="predicted"/>
<feature type="domain" description="PAS" evidence="2">
    <location>
        <begin position="263"/>
        <end position="330"/>
    </location>
</feature>
<gene>
    <name evidence="3" type="ORF">OEW28_01285</name>
</gene>
<keyword evidence="4" id="KW-1185">Reference proteome</keyword>
<feature type="transmembrane region" description="Helical" evidence="1">
    <location>
        <begin position="6"/>
        <end position="29"/>
    </location>
</feature>
<reference evidence="3 4" key="1">
    <citation type="submission" date="2022-10" db="EMBL/GenBank/DDBJ databases">
        <title>Defluviimonas sp. nov., isolated from ocean surface water.</title>
        <authorList>
            <person name="He W."/>
            <person name="Wang L."/>
            <person name="Zhang D.-F."/>
        </authorList>
    </citation>
    <scope>NUCLEOTIDE SEQUENCE [LARGE SCALE GENOMIC DNA]</scope>
    <source>
        <strain evidence="3 4">WL0002</strain>
    </source>
</reference>
<keyword evidence="1" id="KW-1133">Transmembrane helix</keyword>
<comment type="caution">
    <text evidence="3">The sequence shown here is derived from an EMBL/GenBank/DDBJ whole genome shotgun (WGS) entry which is preliminary data.</text>
</comment>
<dbReference type="Proteomes" id="UP001652542">
    <property type="component" value="Unassembled WGS sequence"/>
</dbReference>
<feature type="domain" description="PAS" evidence="2">
    <location>
        <begin position="154"/>
        <end position="223"/>
    </location>
</feature>